<dbReference type="AlphaFoldDB" id="A0A0C9WKJ2"/>
<gene>
    <name evidence="2" type="ORF">K443DRAFT_10641</name>
</gene>
<feature type="compositionally biased region" description="Polar residues" evidence="1">
    <location>
        <begin position="116"/>
        <end position="131"/>
    </location>
</feature>
<evidence type="ECO:0000313" key="2">
    <source>
        <dbReference type="EMBL" id="KIJ96414.1"/>
    </source>
</evidence>
<evidence type="ECO:0000313" key="3">
    <source>
        <dbReference type="Proteomes" id="UP000054477"/>
    </source>
</evidence>
<feature type="region of interest" description="Disordered" evidence="1">
    <location>
        <begin position="1"/>
        <end position="131"/>
    </location>
</feature>
<reference evidence="3" key="2">
    <citation type="submission" date="2015-01" db="EMBL/GenBank/DDBJ databases">
        <title>Evolutionary Origins and Diversification of the Mycorrhizal Mutualists.</title>
        <authorList>
            <consortium name="DOE Joint Genome Institute"/>
            <consortium name="Mycorrhizal Genomics Consortium"/>
            <person name="Kohler A."/>
            <person name="Kuo A."/>
            <person name="Nagy L.G."/>
            <person name="Floudas D."/>
            <person name="Copeland A."/>
            <person name="Barry K.W."/>
            <person name="Cichocki N."/>
            <person name="Veneault-Fourrey C."/>
            <person name="LaButti K."/>
            <person name="Lindquist E.A."/>
            <person name="Lipzen A."/>
            <person name="Lundell T."/>
            <person name="Morin E."/>
            <person name="Murat C."/>
            <person name="Riley R."/>
            <person name="Ohm R."/>
            <person name="Sun H."/>
            <person name="Tunlid A."/>
            <person name="Henrissat B."/>
            <person name="Grigoriev I.V."/>
            <person name="Hibbett D.S."/>
            <person name="Martin F."/>
        </authorList>
    </citation>
    <scope>NUCLEOTIDE SEQUENCE [LARGE SCALE GENOMIC DNA]</scope>
    <source>
        <strain evidence="3">LaAM-08-1</strain>
    </source>
</reference>
<accession>A0A0C9WKJ2</accession>
<dbReference type="Proteomes" id="UP000054477">
    <property type="component" value="Unassembled WGS sequence"/>
</dbReference>
<reference evidence="2 3" key="1">
    <citation type="submission" date="2014-04" db="EMBL/GenBank/DDBJ databases">
        <authorList>
            <consortium name="DOE Joint Genome Institute"/>
            <person name="Kuo A."/>
            <person name="Kohler A."/>
            <person name="Nagy L.G."/>
            <person name="Floudas D."/>
            <person name="Copeland A."/>
            <person name="Barry K.W."/>
            <person name="Cichocki N."/>
            <person name="Veneault-Fourrey C."/>
            <person name="LaButti K."/>
            <person name="Lindquist E.A."/>
            <person name="Lipzen A."/>
            <person name="Lundell T."/>
            <person name="Morin E."/>
            <person name="Murat C."/>
            <person name="Sun H."/>
            <person name="Tunlid A."/>
            <person name="Henrissat B."/>
            <person name="Grigoriev I.V."/>
            <person name="Hibbett D.S."/>
            <person name="Martin F."/>
            <person name="Nordberg H.P."/>
            <person name="Cantor M.N."/>
            <person name="Hua S.X."/>
        </authorList>
    </citation>
    <scope>NUCLEOTIDE SEQUENCE [LARGE SCALE GENOMIC DNA]</scope>
    <source>
        <strain evidence="2 3">LaAM-08-1</strain>
    </source>
</reference>
<sequence>MTQHHHGGNTTQRDNDEYDTMNRMTTDLATKRRTATSVAVRCRHSLSGTTTQQRQLDNTHATRRRDHDNTPPTNSTNNDQRPTGPPPTNDAERPVPLPTNGYHDPYDTDEHDYNRLGNQTANGDGCRRSSS</sequence>
<organism evidence="2 3">
    <name type="scientific">Laccaria amethystina LaAM-08-1</name>
    <dbReference type="NCBI Taxonomy" id="1095629"/>
    <lineage>
        <taxon>Eukaryota</taxon>
        <taxon>Fungi</taxon>
        <taxon>Dikarya</taxon>
        <taxon>Basidiomycota</taxon>
        <taxon>Agaricomycotina</taxon>
        <taxon>Agaricomycetes</taxon>
        <taxon>Agaricomycetidae</taxon>
        <taxon>Agaricales</taxon>
        <taxon>Agaricineae</taxon>
        <taxon>Hydnangiaceae</taxon>
        <taxon>Laccaria</taxon>
    </lineage>
</organism>
<evidence type="ECO:0000256" key="1">
    <source>
        <dbReference type="SAM" id="MobiDB-lite"/>
    </source>
</evidence>
<dbReference type="EMBL" id="KN838722">
    <property type="protein sequence ID" value="KIJ96414.1"/>
    <property type="molecule type" value="Genomic_DNA"/>
</dbReference>
<proteinExistence type="predicted"/>
<protein>
    <submittedName>
        <fullName evidence="2">Uncharacterized protein</fullName>
    </submittedName>
</protein>
<feature type="compositionally biased region" description="Basic and acidic residues" evidence="1">
    <location>
        <begin position="104"/>
        <end position="114"/>
    </location>
</feature>
<feature type="compositionally biased region" description="Polar residues" evidence="1">
    <location>
        <begin position="46"/>
        <end position="59"/>
    </location>
</feature>
<keyword evidence="3" id="KW-1185">Reference proteome</keyword>
<name>A0A0C9WKJ2_9AGAR</name>
<dbReference type="HOGENOM" id="CLU_1927948_0_0_1"/>